<dbReference type="InterPro" id="IPR001214">
    <property type="entry name" value="SET_dom"/>
</dbReference>
<dbReference type="SUPFAM" id="SSF82199">
    <property type="entry name" value="SET domain"/>
    <property type="match status" value="1"/>
</dbReference>
<feature type="domain" description="SET" evidence="2">
    <location>
        <begin position="176"/>
        <end position="311"/>
    </location>
</feature>
<dbReference type="InterPro" id="IPR053185">
    <property type="entry name" value="SET_domain_protein"/>
</dbReference>
<dbReference type="STRING" id="252740.A0A423W7U9"/>
<dbReference type="InterPro" id="IPR046341">
    <property type="entry name" value="SET_dom_sf"/>
</dbReference>
<dbReference type="AlphaFoldDB" id="A0A423W7U9"/>
<gene>
    <name evidence="3" type="ORF">VSDG_03910</name>
</gene>
<dbReference type="CDD" id="cd20071">
    <property type="entry name" value="SET_SMYD"/>
    <property type="match status" value="1"/>
</dbReference>
<evidence type="ECO:0000256" key="1">
    <source>
        <dbReference type="SAM" id="MobiDB-lite"/>
    </source>
</evidence>
<dbReference type="Proteomes" id="UP000284375">
    <property type="component" value="Unassembled WGS sequence"/>
</dbReference>
<dbReference type="SMART" id="SM00317">
    <property type="entry name" value="SET"/>
    <property type="match status" value="1"/>
</dbReference>
<dbReference type="EMBL" id="LJZO01000011">
    <property type="protein sequence ID" value="ROV99410.1"/>
    <property type="molecule type" value="Genomic_DNA"/>
</dbReference>
<accession>A0A423W7U9</accession>
<organism evidence="3 4">
    <name type="scientific">Cytospora chrysosperma</name>
    <name type="common">Cytospora canker fungus</name>
    <name type="synonym">Sphaeria chrysosperma</name>
    <dbReference type="NCBI Taxonomy" id="252740"/>
    <lineage>
        <taxon>Eukaryota</taxon>
        <taxon>Fungi</taxon>
        <taxon>Dikarya</taxon>
        <taxon>Ascomycota</taxon>
        <taxon>Pezizomycotina</taxon>
        <taxon>Sordariomycetes</taxon>
        <taxon>Sordariomycetidae</taxon>
        <taxon>Diaporthales</taxon>
        <taxon>Cytosporaceae</taxon>
        <taxon>Cytospora</taxon>
    </lineage>
</organism>
<proteinExistence type="predicted"/>
<feature type="region of interest" description="Disordered" evidence="1">
    <location>
        <begin position="59"/>
        <end position="82"/>
    </location>
</feature>
<evidence type="ECO:0000259" key="2">
    <source>
        <dbReference type="PROSITE" id="PS50280"/>
    </source>
</evidence>
<evidence type="ECO:0000313" key="3">
    <source>
        <dbReference type="EMBL" id="ROV99410.1"/>
    </source>
</evidence>
<dbReference type="PANTHER" id="PTHR47332">
    <property type="entry name" value="SET DOMAIN-CONTAINING PROTEIN 5"/>
    <property type="match status" value="1"/>
</dbReference>
<dbReference type="PROSITE" id="PS50280">
    <property type="entry name" value="SET"/>
    <property type="match status" value="1"/>
</dbReference>
<sequence length="336" mass="37981">MINASSAELYQMGMEHQILSLDQVDNGQAQFDSHDRHLGHDYNGGAGFGLRIESLPPSLSFSSSDHSSPCASETSEDDAISPKQIYSLKEAKETSMLDNGHGTVTKRDVGWKDVDDNCPQDVVLEVTADMEMMIKAQSTWTILGDCIINRPIDTCLGKDWTGSDGNLPPNRTFANELVVVKKSPLQGYGIFAAVDIEKETHILMEQPFFSVRSFRQLRSEYAGLNKEEKLIFNGLVGYDRLHKHPVSKKYNANNFEIAYGRRVILAIASNFNHACHSRRNTQYAWDDRRQVMTFTVMEDIRKGQEILISYGNRRKELYATYGFICHCGGCENQEYR</sequence>
<dbReference type="OrthoDB" id="3180714at2759"/>
<protein>
    <recommendedName>
        <fullName evidence="2">SET domain-containing protein</fullName>
    </recommendedName>
</protein>
<feature type="compositionally biased region" description="Low complexity" evidence="1">
    <location>
        <begin position="59"/>
        <end position="72"/>
    </location>
</feature>
<dbReference type="Pfam" id="PF00856">
    <property type="entry name" value="SET"/>
    <property type="match status" value="1"/>
</dbReference>
<evidence type="ECO:0000313" key="4">
    <source>
        <dbReference type="Proteomes" id="UP000284375"/>
    </source>
</evidence>
<comment type="caution">
    <text evidence="3">The sequence shown here is derived from an EMBL/GenBank/DDBJ whole genome shotgun (WGS) entry which is preliminary data.</text>
</comment>
<dbReference type="PANTHER" id="PTHR47332:SF2">
    <property type="entry name" value="SET-6"/>
    <property type="match status" value="1"/>
</dbReference>
<keyword evidence="4" id="KW-1185">Reference proteome</keyword>
<name>A0A423W7U9_CYTCH</name>
<dbReference type="Gene3D" id="2.170.270.10">
    <property type="entry name" value="SET domain"/>
    <property type="match status" value="1"/>
</dbReference>
<reference evidence="3 4" key="1">
    <citation type="submission" date="2015-09" db="EMBL/GenBank/DDBJ databases">
        <title>Host preference determinants of Valsa canker pathogens revealed by comparative genomics.</title>
        <authorList>
            <person name="Yin Z."/>
            <person name="Huang L."/>
        </authorList>
    </citation>
    <scope>NUCLEOTIDE SEQUENCE [LARGE SCALE GENOMIC DNA]</scope>
    <source>
        <strain evidence="3 4">YSFL</strain>
    </source>
</reference>